<dbReference type="InterPro" id="IPR006664">
    <property type="entry name" value="OMP_bac"/>
</dbReference>
<reference evidence="12 13" key="1">
    <citation type="submission" date="2021-08" db="EMBL/GenBank/DDBJ databases">
        <title>Lysobacter sp. strain CJ11 Genome sequencing and assembly.</title>
        <authorList>
            <person name="Kim I."/>
        </authorList>
    </citation>
    <scope>NUCLEOTIDE SEQUENCE [LARGE SCALE GENOMIC DNA]</scope>
    <source>
        <strain evidence="12 13">CJ11</strain>
    </source>
</reference>
<gene>
    <name evidence="8 12" type="primary">pal</name>
    <name evidence="12" type="ORF">H8L67_08545</name>
</gene>
<comment type="similarity">
    <text evidence="8">Belongs to the Pal lipoprotein family.</text>
</comment>
<evidence type="ECO:0000313" key="12">
    <source>
        <dbReference type="EMBL" id="QYR52627.1"/>
    </source>
</evidence>
<evidence type="ECO:0000256" key="2">
    <source>
        <dbReference type="ARBA" id="ARBA00022729"/>
    </source>
</evidence>
<evidence type="ECO:0000256" key="5">
    <source>
        <dbReference type="ARBA" id="ARBA00023237"/>
    </source>
</evidence>
<dbReference type="Pfam" id="PF00691">
    <property type="entry name" value="OmpA"/>
    <property type="match status" value="1"/>
</dbReference>
<name>A0ABX8WQG3_9GAMM</name>
<keyword evidence="2 8" id="KW-0732">Signal</keyword>
<dbReference type="PROSITE" id="PS51123">
    <property type="entry name" value="OMPA_2"/>
    <property type="match status" value="1"/>
</dbReference>
<feature type="chain" id="PRO_5045777347" description="Peptidoglycan-associated lipoprotein" evidence="10">
    <location>
        <begin position="20"/>
        <end position="177"/>
    </location>
</feature>
<dbReference type="EMBL" id="CP080544">
    <property type="protein sequence ID" value="QYR52627.1"/>
    <property type="molecule type" value="Genomic_DNA"/>
</dbReference>
<dbReference type="Gene3D" id="3.30.1330.60">
    <property type="entry name" value="OmpA-like domain"/>
    <property type="match status" value="1"/>
</dbReference>
<dbReference type="CDD" id="cd07185">
    <property type="entry name" value="OmpA_C-like"/>
    <property type="match status" value="1"/>
</dbReference>
<dbReference type="InterPro" id="IPR039001">
    <property type="entry name" value="Pal"/>
</dbReference>
<dbReference type="InterPro" id="IPR050330">
    <property type="entry name" value="Bact_OuterMem_StrucFunc"/>
</dbReference>
<dbReference type="InterPro" id="IPR036737">
    <property type="entry name" value="OmpA-like_sf"/>
</dbReference>
<feature type="domain" description="OmpA-like" evidence="11">
    <location>
        <begin position="61"/>
        <end position="177"/>
    </location>
</feature>
<dbReference type="HAMAP" id="MF_02204">
    <property type="entry name" value="Pal"/>
    <property type="match status" value="1"/>
</dbReference>
<sequence>MTSKIYPVLIIAACLAATACSGKKTKPAEGPVVVDDNANANNQQGNTGSTAPLGAYTPADLDRDTCLRNRVVYFDLDSDITKPEFQSAIGCHAKYLSDRPTARLKLDGHTDERGSNEYNLALGERRAKSVRQAMSAMGASSGQIEFTSYGEEAPTCRTPDESCWSKNRRVEINYVTP</sequence>
<comment type="subunit">
    <text evidence="8">The Tol-Pal system is composed of five core proteins: the inner membrane proteins TolA, TolQ and TolR, the periplasmic protein TolB and the outer membrane protein Pal. They form a network linking the inner and outer membranes and the peptidoglycan layer.</text>
</comment>
<comment type="function">
    <text evidence="8">Part of the Tol-Pal system, which plays a role in outer membrane invagination during cell division and is important for maintaining outer membrane integrity.</text>
</comment>
<evidence type="ECO:0000313" key="13">
    <source>
        <dbReference type="Proteomes" id="UP000824755"/>
    </source>
</evidence>
<dbReference type="PANTHER" id="PTHR30329">
    <property type="entry name" value="STATOR ELEMENT OF FLAGELLAR MOTOR COMPLEX"/>
    <property type="match status" value="1"/>
</dbReference>
<evidence type="ECO:0000256" key="3">
    <source>
        <dbReference type="ARBA" id="ARBA00023136"/>
    </source>
</evidence>
<keyword evidence="7 8" id="KW-0131">Cell cycle</keyword>
<dbReference type="RefSeq" id="WP_220379412.1">
    <property type="nucleotide sequence ID" value="NZ_CP080544.1"/>
</dbReference>
<evidence type="ECO:0000259" key="11">
    <source>
        <dbReference type="PROSITE" id="PS51123"/>
    </source>
</evidence>
<feature type="signal peptide" evidence="10">
    <location>
        <begin position="1"/>
        <end position="19"/>
    </location>
</feature>
<keyword evidence="3 8" id="KW-0472">Membrane</keyword>
<protein>
    <recommendedName>
        <fullName evidence="8">Peptidoglycan-associated lipoprotein</fullName>
        <shortName evidence="8">PAL</shortName>
    </recommendedName>
</protein>
<evidence type="ECO:0000256" key="8">
    <source>
        <dbReference type="HAMAP-Rule" id="MF_02204"/>
    </source>
</evidence>
<feature type="region of interest" description="Disordered" evidence="9">
    <location>
        <begin position="34"/>
        <end position="55"/>
    </location>
</feature>
<evidence type="ECO:0000256" key="6">
    <source>
        <dbReference type="ARBA" id="ARBA00023288"/>
    </source>
</evidence>
<keyword evidence="1 8" id="KW-0132">Cell division</keyword>
<evidence type="ECO:0000256" key="1">
    <source>
        <dbReference type="ARBA" id="ARBA00022618"/>
    </source>
</evidence>
<evidence type="ECO:0000256" key="4">
    <source>
        <dbReference type="ARBA" id="ARBA00023139"/>
    </source>
</evidence>
<dbReference type="SUPFAM" id="SSF103088">
    <property type="entry name" value="OmpA-like"/>
    <property type="match status" value="1"/>
</dbReference>
<keyword evidence="13" id="KW-1185">Reference proteome</keyword>
<dbReference type="InterPro" id="IPR014169">
    <property type="entry name" value="Pal_lipo_C"/>
</dbReference>
<dbReference type="InterPro" id="IPR006665">
    <property type="entry name" value="OmpA-like"/>
</dbReference>
<keyword evidence="4 8" id="KW-0564">Palmitate</keyword>
<keyword evidence="5 8" id="KW-0998">Cell outer membrane</keyword>
<proteinExistence type="inferred from homology"/>
<evidence type="ECO:0000256" key="10">
    <source>
        <dbReference type="SAM" id="SignalP"/>
    </source>
</evidence>
<dbReference type="NCBIfam" id="TIGR02802">
    <property type="entry name" value="Pal_lipo"/>
    <property type="match status" value="1"/>
</dbReference>
<comment type="subcellular location">
    <subcellularLocation>
        <location evidence="8">Cell outer membrane</location>
        <topology evidence="8">Lipid-anchor</topology>
    </subcellularLocation>
</comment>
<evidence type="ECO:0000256" key="9">
    <source>
        <dbReference type="SAM" id="MobiDB-lite"/>
    </source>
</evidence>
<dbReference type="Proteomes" id="UP000824755">
    <property type="component" value="Chromosome"/>
</dbReference>
<dbReference type="PANTHER" id="PTHR30329:SF21">
    <property type="entry name" value="LIPOPROTEIN YIAD-RELATED"/>
    <property type="match status" value="1"/>
</dbReference>
<keyword evidence="6 8" id="KW-0449">Lipoprotein</keyword>
<dbReference type="PRINTS" id="PR01021">
    <property type="entry name" value="OMPADOMAIN"/>
</dbReference>
<dbReference type="PROSITE" id="PS51257">
    <property type="entry name" value="PROKAR_LIPOPROTEIN"/>
    <property type="match status" value="1"/>
</dbReference>
<evidence type="ECO:0000256" key="7">
    <source>
        <dbReference type="ARBA" id="ARBA00023306"/>
    </source>
</evidence>
<organism evidence="12 13">
    <name type="scientific">Lysobacter soyae</name>
    <dbReference type="NCBI Taxonomy" id="2764185"/>
    <lineage>
        <taxon>Bacteria</taxon>
        <taxon>Pseudomonadati</taxon>
        <taxon>Pseudomonadota</taxon>
        <taxon>Gammaproteobacteria</taxon>
        <taxon>Lysobacterales</taxon>
        <taxon>Lysobacteraceae</taxon>
        <taxon>Lysobacter</taxon>
    </lineage>
</organism>
<accession>A0ABX8WQG3</accession>